<dbReference type="GO" id="GO:0005840">
    <property type="term" value="C:ribosome"/>
    <property type="evidence" value="ECO:0007669"/>
    <property type="project" value="UniProtKB-KW"/>
</dbReference>
<dbReference type="Gene3D" id="3.30.420.80">
    <property type="entry name" value="Ribosomal protein S11"/>
    <property type="match status" value="1"/>
</dbReference>
<reference evidence="6 7" key="1">
    <citation type="submission" date="2025-04" db="UniProtKB">
        <authorList>
            <consortium name="RefSeq"/>
        </authorList>
    </citation>
    <scope>IDENTIFICATION</scope>
</reference>
<dbReference type="CTD" id="64963"/>
<dbReference type="STRING" id="121845.A0A1S3D6Z2"/>
<name>A0A1S3D6Z2_DIACI</name>
<dbReference type="AlphaFoldDB" id="A0A1S3D6Z2"/>
<dbReference type="HAMAP" id="MF_01310">
    <property type="entry name" value="Ribosomal_uS11"/>
    <property type="match status" value="1"/>
</dbReference>
<keyword evidence="2 6" id="KW-0689">Ribosomal protein</keyword>
<evidence type="ECO:0000256" key="1">
    <source>
        <dbReference type="ARBA" id="ARBA00006194"/>
    </source>
</evidence>
<dbReference type="InterPro" id="IPR001971">
    <property type="entry name" value="Ribosomal_uS11"/>
</dbReference>
<organism evidence="5 6">
    <name type="scientific">Diaphorina citri</name>
    <name type="common">Asian citrus psyllid</name>
    <dbReference type="NCBI Taxonomy" id="121845"/>
    <lineage>
        <taxon>Eukaryota</taxon>
        <taxon>Metazoa</taxon>
        <taxon>Ecdysozoa</taxon>
        <taxon>Arthropoda</taxon>
        <taxon>Hexapoda</taxon>
        <taxon>Insecta</taxon>
        <taxon>Pterygota</taxon>
        <taxon>Neoptera</taxon>
        <taxon>Paraneoptera</taxon>
        <taxon>Hemiptera</taxon>
        <taxon>Sternorrhyncha</taxon>
        <taxon>Psylloidea</taxon>
        <taxon>Psyllidae</taxon>
        <taxon>Diaphorininae</taxon>
        <taxon>Diaphorina</taxon>
    </lineage>
</organism>
<gene>
    <name evidence="6 7 8" type="primary">LOC103512772</name>
</gene>
<dbReference type="GO" id="GO:0006412">
    <property type="term" value="P:translation"/>
    <property type="evidence" value="ECO:0007669"/>
    <property type="project" value="InterPro"/>
</dbReference>
<proteinExistence type="inferred from homology"/>
<evidence type="ECO:0000313" key="6">
    <source>
        <dbReference type="RefSeq" id="XP_008475781.1"/>
    </source>
</evidence>
<dbReference type="SUPFAM" id="SSF53137">
    <property type="entry name" value="Translational machinery components"/>
    <property type="match status" value="1"/>
</dbReference>
<dbReference type="PaxDb" id="121845-A0A1S3D6Z2"/>
<evidence type="ECO:0000256" key="4">
    <source>
        <dbReference type="SAM" id="MobiDB-lite"/>
    </source>
</evidence>
<dbReference type="OMA" id="HEPMEGE"/>
<evidence type="ECO:0000313" key="5">
    <source>
        <dbReference type="Proteomes" id="UP000079169"/>
    </source>
</evidence>
<dbReference type="Pfam" id="PF00411">
    <property type="entry name" value="Ribosomal_S11"/>
    <property type="match status" value="1"/>
</dbReference>
<dbReference type="InterPro" id="IPR036967">
    <property type="entry name" value="Ribosomal_uS11_sf"/>
</dbReference>
<evidence type="ECO:0000256" key="3">
    <source>
        <dbReference type="ARBA" id="ARBA00023274"/>
    </source>
</evidence>
<keyword evidence="5" id="KW-1185">Reference proteome</keyword>
<dbReference type="GeneID" id="103512772"/>
<dbReference type="RefSeq" id="XP_008475788.1">
    <property type="nucleotide sequence ID" value="XM_008477566.3"/>
</dbReference>
<dbReference type="GO" id="GO:1990904">
    <property type="term" value="C:ribonucleoprotein complex"/>
    <property type="evidence" value="ECO:0007669"/>
    <property type="project" value="UniProtKB-KW"/>
</dbReference>
<dbReference type="RefSeq" id="XP_008475781.1">
    <property type="nucleotide sequence ID" value="XM_008477559.3"/>
</dbReference>
<evidence type="ECO:0000313" key="7">
    <source>
        <dbReference type="RefSeq" id="XP_008475788.1"/>
    </source>
</evidence>
<feature type="compositionally biased region" description="Basic and acidic residues" evidence="4">
    <location>
        <begin position="68"/>
        <end position="81"/>
    </location>
</feature>
<keyword evidence="3" id="KW-0687">Ribonucleoprotein</keyword>
<sequence length="220" mass="23998">MLKQFINSTIVKSTVPFSNLLISRVGTAQGGASPNICLVESSCSRSFHSSAPRSKEKDRKYYVQTSLPRDEGTEGERSIGIDRAHRRKDIFPDENTPDLIFDGLKFKNLPIMNIRVTKNNTILSLSDAKGVVKLLRSCGMEGFKNARKGTNIAAQAAGITIGKKALEIGVSSVRINVRGLGPGRLASIKGLEMTGLNIVSITDSTRCSETPPRPRKQRKI</sequence>
<protein>
    <submittedName>
        <fullName evidence="6">28S ribosomal protein S11, mitochondrial isoform X1</fullName>
    </submittedName>
    <submittedName>
        <fullName evidence="7">28S ribosomal protein S11, mitochondrial isoform X2</fullName>
    </submittedName>
    <submittedName>
        <fullName evidence="8">28S ribosomal protein S11, mitochondrial isoform X3</fullName>
    </submittedName>
</protein>
<evidence type="ECO:0000256" key="2">
    <source>
        <dbReference type="ARBA" id="ARBA00022980"/>
    </source>
</evidence>
<dbReference type="KEGG" id="dci:103512772"/>
<evidence type="ECO:0000313" key="8">
    <source>
        <dbReference type="RefSeq" id="XP_026682034.1"/>
    </source>
</evidence>
<dbReference type="Proteomes" id="UP000079169">
    <property type="component" value="Unplaced"/>
</dbReference>
<accession>A0A1S3D6Z2</accession>
<dbReference type="GO" id="GO:0003735">
    <property type="term" value="F:structural constituent of ribosome"/>
    <property type="evidence" value="ECO:0007669"/>
    <property type="project" value="InterPro"/>
</dbReference>
<comment type="similarity">
    <text evidence="1">Belongs to the universal ribosomal protein uS11 family.</text>
</comment>
<dbReference type="RefSeq" id="XP_026682034.1">
    <property type="nucleotide sequence ID" value="XM_026826233.1"/>
</dbReference>
<dbReference type="PANTHER" id="PTHR11759">
    <property type="entry name" value="40S RIBOSOMAL PROTEIN S14/30S RIBOSOMAL PROTEIN S11"/>
    <property type="match status" value="1"/>
</dbReference>
<feature type="region of interest" description="Disordered" evidence="4">
    <location>
        <begin position="47"/>
        <end position="81"/>
    </location>
</feature>